<dbReference type="AlphaFoldDB" id="A0ABD1CHB1"/>
<dbReference type="PANTHER" id="PTHR46113:SF1">
    <property type="entry name" value="PEPTIDASE M17 LEUCYL AMINOPEPTIDASE N-TERMINAL DOMAIN-CONTAINING PROTEIN"/>
    <property type="match status" value="1"/>
</dbReference>
<reference evidence="2 3" key="1">
    <citation type="submission" date="2024-05" db="EMBL/GenBank/DDBJ databases">
        <title>Culex pipiens pipiens assembly and annotation.</title>
        <authorList>
            <person name="Alout H."/>
            <person name="Durand T."/>
        </authorList>
    </citation>
    <scope>NUCLEOTIDE SEQUENCE [LARGE SCALE GENOMIC DNA]</scope>
    <source>
        <strain evidence="2">HA-2024</strain>
        <tissue evidence="2">Whole body</tissue>
    </source>
</reference>
<evidence type="ECO:0000313" key="2">
    <source>
        <dbReference type="EMBL" id="KAL1375779.1"/>
    </source>
</evidence>
<protein>
    <submittedName>
        <fullName evidence="2">Uncharacterized protein</fullName>
    </submittedName>
</protein>
<dbReference type="EMBL" id="JBEHCU010012216">
    <property type="protein sequence ID" value="KAL1375779.1"/>
    <property type="molecule type" value="Genomic_DNA"/>
</dbReference>
<accession>A0ABD1CHB1</accession>
<gene>
    <name evidence="2" type="ORF">pipiens_017288</name>
</gene>
<organism evidence="2 3">
    <name type="scientific">Culex pipiens pipiens</name>
    <name type="common">Northern house mosquito</name>
    <dbReference type="NCBI Taxonomy" id="38569"/>
    <lineage>
        <taxon>Eukaryota</taxon>
        <taxon>Metazoa</taxon>
        <taxon>Ecdysozoa</taxon>
        <taxon>Arthropoda</taxon>
        <taxon>Hexapoda</taxon>
        <taxon>Insecta</taxon>
        <taxon>Pterygota</taxon>
        <taxon>Neoptera</taxon>
        <taxon>Endopterygota</taxon>
        <taxon>Diptera</taxon>
        <taxon>Nematocera</taxon>
        <taxon>Culicoidea</taxon>
        <taxon>Culicidae</taxon>
        <taxon>Culicinae</taxon>
        <taxon>Culicini</taxon>
        <taxon>Culex</taxon>
        <taxon>Culex</taxon>
    </lineage>
</organism>
<evidence type="ECO:0000256" key="1">
    <source>
        <dbReference type="SAM" id="MobiDB-lite"/>
    </source>
</evidence>
<proteinExistence type="predicted"/>
<evidence type="ECO:0000313" key="3">
    <source>
        <dbReference type="Proteomes" id="UP001562425"/>
    </source>
</evidence>
<keyword evidence="3" id="KW-1185">Reference proteome</keyword>
<name>A0ABD1CHB1_CULPP</name>
<comment type="caution">
    <text evidence="2">The sequence shown here is derived from an EMBL/GenBank/DDBJ whole genome shotgun (WGS) entry which is preliminary data.</text>
</comment>
<dbReference type="Proteomes" id="UP001562425">
    <property type="component" value="Unassembled WGS sequence"/>
</dbReference>
<sequence length="632" mass="72088">MYLVQEQRKVDQACRSTTAELLDTWERVHIPLQLKQNVVVVIRKLYDDWVKIKKNKQKELDRKKKFLAKLDTLLDISSRKAETTDDRAMEFLEDQRGRRQFGLAVMDGSASKRKSVVIEPEAETSVEPTDPDYVPEPKRVKIDHHIKSSEAKPNVLTEDVLSALDRNKVSDRQAFKIIMPVVAALDVDGSTMALSRSTITRRRQEARKEIADRAKAEFDPQGPLVVHWDGTKLENVGNSAHSERLPVLVSWSDGEKLLGAPAVSHPTGACVKLEQLMGRELMWLACRHHTHELILAKAFSVCFGPSTSPEIPLFKRFRDKWEDIPKERVAPLVVTKKWCALKDTVISYLKSANTFTRDDYKELLELTLVVLGETPEKFTFKKPGPIHHARWMAKMLYAIKIYLLREQGCLFELTREEVKQLKRFVRFGTLLYVKPWLQAPLGVDAATNDLNLWNSINDFRKTDPEIACAALAVLERHLWYLSDELVGFSLFSEKVSAEEKQRVVQAMKTIPAGERSVLGDPELLKTGRASLADFSTMRTASIFAKLSIDDTFTERPPTEWAEIEGFKAGLRVVQNLKVVNDIAERGVKLCEEYNKVFTKNEAENQRVLQVVELNRKAVKTDCTKAELLQKFH</sequence>
<feature type="region of interest" description="Disordered" evidence="1">
    <location>
        <begin position="116"/>
        <end position="137"/>
    </location>
</feature>
<dbReference type="PANTHER" id="PTHR46113">
    <property type="entry name" value="SNAC DOMAIN-CONTAINING PROTEIN"/>
    <property type="match status" value="1"/>
</dbReference>